<evidence type="ECO:0000313" key="3">
    <source>
        <dbReference type="Proteomes" id="UP000034845"/>
    </source>
</evidence>
<dbReference type="EMBL" id="LBWF01000004">
    <property type="protein sequence ID" value="KKR02321.1"/>
    <property type="molecule type" value="Genomic_DNA"/>
</dbReference>
<reference evidence="2 3" key="1">
    <citation type="journal article" date="2015" name="Nature">
        <title>rRNA introns, odd ribosomes, and small enigmatic genomes across a large radiation of phyla.</title>
        <authorList>
            <person name="Brown C.T."/>
            <person name="Hug L.A."/>
            <person name="Thomas B.C."/>
            <person name="Sharon I."/>
            <person name="Castelle C.J."/>
            <person name="Singh A."/>
            <person name="Wilkins M.J."/>
            <person name="Williams K.H."/>
            <person name="Banfield J.F."/>
        </authorList>
    </citation>
    <scope>NUCLEOTIDE SEQUENCE [LARGE SCALE GENOMIC DNA]</scope>
    <source>
        <strain evidence="3">GW2011_GWA1_39_13</strain>
    </source>
</reference>
<protein>
    <submittedName>
        <fullName evidence="2">Uncharacterized protein</fullName>
    </submittedName>
</protein>
<proteinExistence type="predicted"/>
<dbReference type="Proteomes" id="UP000034845">
    <property type="component" value="Unassembled WGS sequence"/>
</dbReference>
<comment type="caution">
    <text evidence="2">The sequence shown here is derived from an EMBL/GenBank/DDBJ whole genome shotgun (WGS) entry which is preliminary data.</text>
</comment>
<keyword evidence="1" id="KW-0472">Membrane</keyword>
<sequence>MFFREGLLSDNNASEKASRKVGSFLAIMIIGVVRMYIAEVVQEEPLILKVKESGPYSKLKFEDFVVFEKDSLRLQGDDLTASNILREAVQRGKPFVSGLERLGITDGTLREILPVDVAG</sequence>
<gene>
    <name evidence="2" type="ORF">UT29_C0004G0014</name>
</gene>
<dbReference type="AlphaFoldDB" id="A0A0G0MPG6"/>
<evidence type="ECO:0000256" key="1">
    <source>
        <dbReference type="SAM" id="Phobius"/>
    </source>
</evidence>
<evidence type="ECO:0000313" key="2">
    <source>
        <dbReference type="EMBL" id="KKR02321.1"/>
    </source>
</evidence>
<feature type="transmembrane region" description="Helical" evidence="1">
    <location>
        <begin position="21"/>
        <end position="37"/>
    </location>
</feature>
<organism evidence="2 3">
    <name type="scientific">Yanofskybacteria sp. (strain GW2011_GWA1_39_13)</name>
    <dbReference type="NCBI Taxonomy" id="1619019"/>
    <lineage>
        <taxon>Bacteria</taxon>
        <taxon>Candidatus Yanofskyibacteriota</taxon>
    </lineage>
</organism>
<name>A0A0G0MPG6_YANXG</name>
<accession>A0A0G0MPG6</accession>
<keyword evidence="1" id="KW-1133">Transmembrane helix</keyword>
<keyword evidence="1" id="KW-0812">Transmembrane</keyword>